<dbReference type="InParanoid" id="A0A165P3Q1"/>
<dbReference type="OrthoDB" id="3233403at2759"/>
<sequence>MDCQSFWHIHDLIKDDPILFSEGGRRQRPVQYQLATFLCQIGGESNEKARDVTAITEGTTYLYCKCVCRAFCNIKTQHLAWPGPERRWFLKDCMEEYGFPDCIGIRDRTLCSSFKKCCIWYIHLI</sequence>
<reference evidence="1 2" key="1">
    <citation type="journal article" date="2016" name="Mol. Biol. Evol.">
        <title>Comparative Genomics of Early-Diverging Mushroom-Forming Fungi Provides Insights into the Origins of Lignocellulose Decay Capabilities.</title>
        <authorList>
            <person name="Nagy L.G."/>
            <person name="Riley R."/>
            <person name="Tritt A."/>
            <person name="Adam C."/>
            <person name="Daum C."/>
            <person name="Floudas D."/>
            <person name="Sun H."/>
            <person name="Yadav J.S."/>
            <person name="Pangilinan J."/>
            <person name="Larsson K.H."/>
            <person name="Matsuura K."/>
            <person name="Barry K."/>
            <person name="Labutti K."/>
            <person name="Kuo R."/>
            <person name="Ohm R.A."/>
            <person name="Bhattacharya S.S."/>
            <person name="Shirouzu T."/>
            <person name="Yoshinaga Y."/>
            <person name="Martin F.M."/>
            <person name="Grigoriev I.V."/>
            <person name="Hibbett D.S."/>
        </authorList>
    </citation>
    <scope>NUCLEOTIDE SEQUENCE [LARGE SCALE GENOMIC DNA]</scope>
    <source>
        <strain evidence="1 2">HHB14362 ss-1</strain>
    </source>
</reference>
<keyword evidence="2" id="KW-1185">Reference proteome</keyword>
<evidence type="ECO:0000313" key="2">
    <source>
        <dbReference type="Proteomes" id="UP000076761"/>
    </source>
</evidence>
<protein>
    <submittedName>
        <fullName evidence="1">Uncharacterized protein</fullName>
    </submittedName>
</protein>
<dbReference type="STRING" id="1314782.A0A165P3Q1"/>
<accession>A0A165P3Q1</accession>
<dbReference type="Proteomes" id="UP000076761">
    <property type="component" value="Unassembled WGS sequence"/>
</dbReference>
<evidence type="ECO:0000313" key="1">
    <source>
        <dbReference type="EMBL" id="KZT20473.1"/>
    </source>
</evidence>
<name>A0A165P3Q1_9AGAM</name>
<dbReference type="EMBL" id="KV425620">
    <property type="protein sequence ID" value="KZT20473.1"/>
    <property type="molecule type" value="Genomic_DNA"/>
</dbReference>
<dbReference type="AlphaFoldDB" id="A0A165P3Q1"/>
<organism evidence="1 2">
    <name type="scientific">Neolentinus lepideus HHB14362 ss-1</name>
    <dbReference type="NCBI Taxonomy" id="1314782"/>
    <lineage>
        <taxon>Eukaryota</taxon>
        <taxon>Fungi</taxon>
        <taxon>Dikarya</taxon>
        <taxon>Basidiomycota</taxon>
        <taxon>Agaricomycotina</taxon>
        <taxon>Agaricomycetes</taxon>
        <taxon>Gloeophyllales</taxon>
        <taxon>Gloeophyllaceae</taxon>
        <taxon>Neolentinus</taxon>
    </lineage>
</organism>
<proteinExistence type="predicted"/>
<gene>
    <name evidence="1" type="ORF">NEOLEDRAFT_1075573</name>
</gene>